<sequence>MTASRWRKRVKELVRLKGPVSHRPAGTNSIPPPSEANWLRCVTAAENAAVLEVAPSPTPPKSARDAVWTRQAVAEYSNASTAPLPSPSSSPWKRLVLLMHSAGPVYAAIRSSHVARI</sequence>
<gene>
    <name evidence="1" type="ORF">B296_00019912</name>
</gene>
<dbReference type="EMBL" id="AMZH03014383">
    <property type="protein sequence ID" value="RRT47735.1"/>
    <property type="molecule type" value="Genomic_DNA"/>
</dbReference>
<protein>
    <submittedName>
        <fullName evidence="1">Uncharacterized protein</fullName>
    </submittedName>
</protein>
<organism evidence="1 2">
    <name type="scientific">Ensete ventricosum</name>
    <name type="common">Abyssinian banana</name>
    <name type="synonym">Musa ensete</name>
    <dbReference type="NCBI Taxonomy" id="4639"/>
    <lineage>
        <taxon>Eukaryota</taxon>
        <taxon>Viridiplantae</taxon>
        <taxon>Streptophyta</taxon>
        <taxon>Embryophyta</taxon>
        <taxon>Tracheophyta</taxon>
        <taxon>Spermatophyta</taxon>
        <taxon>Magnoliopsida</taxon>
        <taxon>Liliopsida</taxon>
        <taxon>Zingiberales</taxon>
        <taxon>Musaceae</taxon>
        <taxon>Ensete</taxon>
    </lineage>
</organism>
<dbReference type="AlphaFoldDB" id="A0A426Y7N7"/>
<comment type="caution">
    <text evidence="1">The sequence shown here is derived from an EMBL/GenBank/DDBJ whole genome shotgun (WGS) entry which is preliminary data.</text>
</comment>
<name>A0A426Y7N7_ENSVE</name>
<evidence type="ECO:0000313" key="1">
    <source>
        <dbReference type="EMBL" id="RRT47735.1"/>
    </source>
</evidence>
<evidence type="ECO:0000313" key="2">
    <source>
        <dbReference type="Proteomes" id="UP000287651"/>
    </source>
</evidence>
<accession>A0A426Y7N7</accession>
<proteinExistence type="predicted"/>
<reference evidence="1 2" key="1">
    <citation type="journal article" date="2014" name="Agronomy (Basel)">
        <title>A Draft Genome Sequence for Ensete ventricosum, the Drought-Tolerant Tree Against Hunger.</title>
        <authorList>
            <person name="Harrison J."/>
            <person name="Moore K.A."/>
            <person name="Paszkiewicz K."/>
            <person name="Jones T."/>
            <person name="Grant M."/>
            <person name="Ambacheew D."/>
            <person name="Muzemil S."/>
            <person name="Studholme D.J."/>
        </authorList>
    </citation>
    <scope>NUCLEOTIDE SEQUENCE [LARGE SCALE GENOMIC DNA]</scope>
</reference>
<dbReference type="Proteomes" id="UP000287651">
    <property type="component" value="Unassembled WGS sequence"/>
</dbReference>